<evidence type="ECO:0000313" key="2">
    <source>
        <dbReference type="Proteomes" id="UP000199437"/>
    </source>
</evidence>
<name>A0A1I0R0J5_9BACT</name>
<accession>A0A1I0R0J5</accession>
<sequence length="126" mass="13749">MSKLGDGLKNLADKIGDAIDDLASLEVTTYTGDFTLTFSDFKEQGDSPFKVKSLLDSTSATLESKLDLVAYSRFEIDSDASNIVKSNLTSQDQTLIQAHQAMVQSAMEARKATFEMITNMVGLKLD</sequence>
<dbReference type="OrthoDB" id="1494944at2"/>
<dbReference type="STRING" id="1267423.SAMN05216290_3019"/>
<dbReference type="EMBL" id="FOIR01000002">
    <property type="protein sequence ID" value="SEW33525.1"/>
    <property type="molecule type" value="Genomic_DNA"/>
</dbReference>
<protein>
    <submittedName>
        <fullName evidence="1">Uncharacterized protein</fullName>
    </submittedName>
</protein>
<reference evidence="2" key="1">
    <citation type="submission" date="2016-10" db="EMBL/GenBank/DDBJ databases">
        <authorList>
            <person name="Varghese N."/>
            <person name="Submissions S."/>
        </authorList>
    </citation>
    <scope>NUCLEOTIDE SEQUENCE [LARGE SCALE GENOMIC DNA]</scope>
    <source>
        <strain evidence="2">CGMCC 1.12402</strain>
    </source>
</reference>
<dbReference type="RefSeq" id="WP_090259393.1">
    <property type="nucleotide sequence ID" value="NZ_FOIR01000002.1"/>
</dbReference>
<dbReference type="GeneID" id="99987700"/>
<proteinExistence type="predicted"/>
<dbReference type="Proteomes" id="UP000199437">
    <property type="component" value="Unassembled WGS sequence"/>
</dbReference>
<keyword evidence="2" id="KW-1185">Reference proteome</keyword>
<evidence type="ECO:0000313" key="1">
    <source>
        <dbReference type="EMBL" id="SEW33525.1"/>
    </source>
</evidence>
<organism evidence="1 2">
    <name type="scientific">Roseivirga pacifica</name>
    <dbReference type="NCBI Taxonomy" id="1267423"/>
    <lineage>
        <taxon>Bacteria</taxon>
        <taxon>Pseudomonadati</taxon>
        <taxon>Bacteroidota</taxon>
        <taxon>Cytophagia</taxon>
        <taxon>Cytophagales</taxon>
        <taxon>Roseivirgaceae</taxon>
        <taxon>Roseivirga</taxon>
    </lineage>
</organism>
<dbReference type="AlphaFoldDB" id="A0A1I0R0J5"/>
<gene>
    <name evidence="1" type="ORF">SAMN05216290_3019</name>
</gene>